<name>A0A8H7N3Y3_BIOOC</name>
<dbReference type="GO" id="GO:0004725">
    <property type="term" value="F:protein tyrosine phosphatase activity"/>
    <property type="evidence" value="ECO:0007669"/>
    <property type="project" value="TreeGrafter"/>
</dbReference>
<dbReference type="GO" id="GO:0016314">
    <property type="term" value="F:phosphatidylinositol-3,4,5-trisphosphate 3-phosphatase activity"/>
    <property type="evidence" value="ECO:0007669"/>
    <property type="project" value="UniProtKB-EC"/>
</dbReference>
<evidence type="ECO:0000256" key="3">
    <source>
        <dbReference type="SAM" id="MobiDB-lite"/>
    </source>
</evidence>
<feature type="compositionally biased region" description="Basic residues" evidence="3">
    <location>
        <begin position="242"/>
        <end position="253"/>
    </location>
</feature>
<feature type="region of interest" description="Disordered" evidence="3">
    <location>
        <begin position="477"/>
        <end position="567"/>
    </location>
</feature>
<dbReference type="EC" id="3.1.3.67" evidence="1"/>
<dbReference type="InterPro" id="IPR000340">
    <property type="entry name" value="Dual-sp_phosphatase_cat-dom"/>
</dbReference>
<dbReference type="PANTHER" id="PTHR12305:SF81">
    <property type="entry name" value="PHOSPHATIDYLINOSITOL 3,4,5-TRISPHOSPHATE 3-PHOSPHATASE AND DUAL-SPECIFICITY PROTEIN PHOSPHATASE PTEN"/>
    <property type="match status" value="1"/>
</dbReference>
<organism evidence="6 7">
    <name type="scientific">Bionectria ochroleuca</name>
    <name type="common">Gliocladium roseum</name>
    <dbReference type="NCBI Taxonomy" id="29856"/>
    <lineage>
        <taxon>Eukaryota</taxon>
        <taxon>Fungi</taxon>
        <taxon>Dikarya</taxon>
        <taxon>Ascomycota</taxon>
        <taxon>Pezizomycotina</taxon>
        <taxon>Sordariomycetes</taxon>
        <taxon>Hypocreomycetidae</taxon>
        <taxon>Hypocreales</taxon>
        <taxon>Bionectriaceae</taxon>
        <taxon>Clonostachys</taxon>
    </lineage>
</organism>
<dbReference type="Proteomes" id="UP000616885">
    <property type="component" value="Unassembled WGS sequence"/>
</dbReference>
<dbReference type="InterPro" id="IPR016130">
    <property type="entry name" value="Tyr_Pase_AS"/>
</dbReference>
<feature type="region of interest" description="Disordered" evidence="3">
    <location>
        <begin position="411"/>
        <end position="446"/>
    </location>
</feature>
<feature type="region of interest" description="Disordered" evidence="3">
    <location>
        <begin position="1"/>
        <end position="55"/>
    </location>
</feature>
<dbReference type="GO" id="GO:0043491">
    <property type="term" value="P:phosphatidylinositol 3-kinase/protein kinase B signal transduction"/>
    <property type="evidence" value="ECO:0007669"/>
    <property type="project" value="TreeGrafter"/>
</dbReference>
<dbReference type="GO" id="GO:0005829">
    <property type="term" value="C:cytosol"/>
    <property type="evidence" value="ECO:0007669"/>
    <property type="project" value="TreeGrafter"/>
</dbReference>
<reference evidence="6" key="1">
    <citation type="submission" date="2020-10" db="EMBL/GenBank/DDBJ databases">
        <title>High-Quality Genome Resource of Clonostachys rosea strain S41 by Oxford Nanopore Long-Read Sequencing.</title>
        <authorList>
            <person name="Wang H."/>
        </authorList>
    </citation>
    <scope>NUCLEOTIDE SEQUENCE</scope>
    <source>
        <strain evidence="6">S41</strain>
    </source>
</reference>
<feature type="compositionally biased region" description="Low complexity" evidence="3">
    <location>
        <begin position="37"/>
        <end position="49"/>
    </location>
</feature>
<comment type="caution">
    <text evidence="6">The sequence shown here is derived from an EMBL/GenBank/DDBJ whole genome shotgun (WGS) entry which is preliminary data.</text>
</comment>
<feature type="region of interest" description="Disordered" evidence="3">
    <location>
        <begin position="205"/>
        <end position="314"/>
    </location>
</feature>
<feature type="compositionally biased region" description="Polar residues" evidence="3">
    <location>
        <begin position="206"/>
        <end position="221"/>
    </location>
</feature>
<dbReference type="GO" id="GO:0046856">
    <property type="term" value="P:phosphatidylinositol dephosphorylation"/>
    <property type="evidence" value="ECO:0007669"/>
    <property type="project" value="TreeGrafter"/>
</dbReference>
<evidence type="ECO:0000259" key="4">
    <source>
        <dbReference type="PROSITE" id="PS50056"/>
    </source>
</evidence>
<dbReference type="AlphaFoldDB" id="A0A8H7N3Y3"/>
<dbReference type="EMBL" id="JADCTT010000009">
    <property type="protein sequence ID" value="KAF9748021.1"/>
    <property type="molecule type" value="Genomic_DNA"/>
</dbReference>
<dbReference type="GO" id="GO:0042995">
    <property type="term" value="C:cell projection"/>
    <property type="evidence" value="ECO:0007669"/>
    <property type="project" value="TreeGrafter"/>
</dbReference>
<evidence type="ECO:0000313" key="6">
    <source>
        <dbReference type="EMBL" id="KAF9748021.1"/>
    </source>
</evidence>
<feature type="domain" description="Phosphatase tensin-type" evidence="5">
    <location>
        <begin position="1"/>
        <end position="129"/>
    </location>
</feature>
<evidence type="ECO:0000313" key="7">
    <source>
        <dbReference type="Proteomes" id="UP000616885"/>
    </source>
</evidence>
<dbReference type="GO" id="GO:0051896">
    <property type="term" value="P:regulation of phosphatidylinositol 3-kinase/protein kinase B signal transduction"/>
    <property type="evidence" value="ECO:0007669"/>
    <property type="project" value="TreeGrafter"/>
</dbReference>
<dbReference type="PANTHER" id="PTHR12305">
    <property type="entry name" value="PHOSPHATASE WITH HOMOLOGY TO TENSIN"/>
    <property type="match status" value="1"/>
</dbReference>
<dbReference type="GO" id="GO:0005886">
    <property type="term" value="C:plasma membrane"/>
    <property type="evidence" value="ECO:0007669"/>
    <property type="project" value="TreeGrafter"/>
</dbReference>
<feature type="compositionally biased region" description="Low complexity" evidence="3">
    <location>
        <begin position="477"/>
        <end position="486"/>
    </location>
</feature>
<dbReference type="Gene3D" id="3.90.190.10">
    <property type="entry name" value="Protein tyrosine phosphatase superfamily"/>
    <property type="match status" value="1"/>
</dbReference>
<feature type="domain" description="Tyrosine specific protein phosphatases" evidence="4">
    <location>
        <begin position="55"/>
        <end position="101"/>
    </location>
</feature>
<protein>
    <recommendedName>
        <fullName evidence="1">phosphatidylinositol-3,4,5-trisphosphate 3-phosphatase</fullName>
        <ecNumber evidence="1">3.1.3.67</ecNumber>
    </recommendedName>
</protein>
<dbReference type="InterPro" id="IPR000387">
    <property type="entry name" value="Tyr_Pase_dom"/>
</dbReference>
<dbReference type="GO" id="GO:0005634">
    <property type="term" value="C:nucleus"/>
    <property type="evidence" value="ECO:0007669"/>
    <property type="project" value="TreeGrafter"/>
</dbReference>
<dbReference type="InterPro" id="IPR029023">
    <property type="entry name" value="Tensin_phosphatase"/>
</dbReference>
<evidence type="ECO:0000256" key="1">
    <source>
        <dbReference type="ARBA" id="ARBA00013015"/>
    </source>
</evidence>
<dbReference type="PROSITE" id="PS00383">
    <property type="entry name" value="TYR_PHOSPHATASE_1"/>
    <property type="match status" value="1"/>
</dbReference>
<dbReference type="SUPFAM" id="SSF52799">
    <property type="entry name" value="(Phosphotyrosine protein) phosphatases II"/>
    <property type="match status" value="1"/>
</dbReference>
<proteinExistence type="predicted"/>
<keyword evidence="2" id="KW-0378">Hydrolase</keyword>
<dbReference type="PROSITE" id="PS51181">
    <property type="entry name" value="PPASE_TENSIN"/>
    <property type="match status" value="1"/>
</dbReference>
<evidence type="ECO:0000259" key="5">
    <source>
        <dbReference type="PROSITE" id="PS51181"/>
    </source>
</evidence>
<feature type="compositionally biased region" description="Basic and acidic residues" evidence="3">
    <location>
        <begin position="526"/>
        <end position="537"/>
    </location>
</feature>
<dbReference type="Pfam" id="PF00782">
    <property type="entry name" value="DSPc"/>
    <property type="match status" value="1"/>
</dbReference>
<gene>
    <name evidence="6" type="ORF">IM811_017526</name>
</gene>
<dbReference type="PROSITE" id="PS50056">
    <property type="entry name" value="TYR_PHOSPHATASE_2"/>
    <property type="match status" value="1"/>
</dbReference>
<dbReference type="InterPro" id="IPR029021">
    <property type="entry name" value="Prot-tyrosine_phosphatase-like"/>
</dbReference>
<sequence length="567" mass="61262">MASMKNWFRGGDLNDESPAKSAAKDQQGLAVESNDKATTATTTSSAPATGDGSLEDRKNKRVVVVHCKAGKGRSGTATCSYLISEEGWDPEDALTRFTQRRMRPQFGAGVSIPSQLRWITYVDRWTRGGKKYYDRPIEIVEVHVWGLRNGVKVDIEGFENEGKDIHVFHTFSRDERLVVEGNAPDGYGWTDMMWELAGYSMDPKSQDSVEAQLQQASNSGKKNGAAQKEEQSATSGDVPGEHHHHHNPRHAAKRTATLIKIASDTSLRKLGKDKESKINTGPKRPRSLRKNSSSSSSSSSSEEDEEEPGGMAVILKPKTPVIIPNSDVNISVERRNRTRRSLGMTMVTAVGHVWFNTFFEGSGPEQENRPNESGVFSIKWDEMDGIKGTSRKGTRALDRLAVVWKFADTPNTPGISGPLGEEVVEPAEGTPVPQTKPADWKGANAPSQNVERNLGLRMQSPASADVSKASSVVSADLHATQATDTAGAGGGAKEKRADDEDEEDSKSLVGVKSSGPGGGTLSDDENTAKAQEKEEKPVAPALAVLQNPDRADGTTQQGSTEVVESKK</sequence>
<dbReference type="InterPro" id="IPR051281">
    <property type="entry name" value="Dual-spec_lipid-protein_phosph"/>
</dbReference>
<feature type="compositionally biased region" description="Basic and acidic residues" evidence="3">
    <location>
        <begin position="266"/>
        <end position="277"/>
    </location>
</feature>
<accession>A0A8H7N3Y3</accession>
<evidence type="ECO:0000256" key="2">
    <source>
        <dbReference type="ARBA" id="ARBA00022801"/>
    </source>
</evidence>
<feature type="compositionally biased region" description="Polar residues" evidence="3">
    <location>
        <begin position="553"/>
        <end position="567"/>
    </location>
</feature>